<name>A0A4Y2L1T8_ARAVE</name>
<reference evidence="1 2" key="1">
    <citation type="journal article" date="2019" name="Sci. Rep.">
        <title>Orb-weaving spider Araneus ventricosus genome elucidates the spidroin gene catalogue.</title>
        <authorList>
            <person name="Kono N."/>
            <person name="Nakamura H."/>
            <person name="Ohtoshi R."/>
            <person name="Moran D.A.P."/>
            <person name="Shinohara A."/>
            <person name="Yoshida Y."/>
            <person name="Fujiwara M."/>
            <person name="Mori M."/>
            <person name="Tomita M."/>
            <person name="Arakawa K."/>
        </authorList>
    </citation>
    <scope>NUCLEOTIDE SEQUENCE [LARGE SCALE GENOMIC DNA]</scope>
</reference>
<organism evidence="1 2">
    <name type="scientific">Araneus ventricosus</name>
    <name type="common">Orbweaver spider</name>
    <name type="synonym">Epeira ventricosa</name>
    <dbReference type="NCBI Taxonomy" id="182803"/>
    <lineage>
        <taxon>Eukaryota</taxon>
        <taxon>Metazoa</taxon>
        <taxon>Ecdysozoa</taxon>
        <taxon>Arthropoda</taxon>
        <taxon>Chelicerata</taxon>
        <taxon>Arachnida</taxon>
        <taxon>Araneae</taxon>
        <taxon>Araneomorphae</taxon>
        <taxon>Entelegynae</taxon>
        <taxon>Araneoidea</taxon>
        <taxon>Araneidae</taxon>
        <taxon>Araneus</taxon>
    </lineage>
</organism>
<evidence type="ECO:0000313" key="2">
    <source>
        <dbReference type="Proteomes" id="UP000499080"/>
    </source>
</evidence>
<dbReference type="Proteomes" id="UP000499080">
    <property type="component" value="Unassembled WGS sequence"/>
</dbReference>
<evidence type="ECO:0000313" key="1">
    <source>
        <dbReference type="EMBL" id="GBN08369.1"/>
    </source>
</evidence>
<protein>
    <submittedName>
        <fullName evidence="1">Uncharacterized protein</fullName>
    </submittedName>
</protein>
<dbReference type="EMBL" id="BGPR01005258">
    <property type="protein sequence ID" value="GBN08369.1"/>
    <property type="molecule type" value="Genomic_DNA"/>
</dbReference>
<gene>
    <name evidence="1" type="ORF">AVEN_55592_1</name>
</gene>
<sequence>MGLDFVPASTCGMGPEFAHKTLEFQFRVSLIIVNDQSNHCNDHILHYRGALGPDCHQRQRKKIQMTESSLQIQIIRNRGVA</sequence>
<proteinExistence type="predicted"/>
<accession>A0A4Y2L1T8</accession>
<comment type="caution">
    <text evidence="1">The sequence shown here is derived from an EMBL/GenBank/DDBJ whole genome shotgun (WGS) entry which is preliminary data.</text>
</comment>
<dbReference type="AlphaFoldDB" id="A0A4Y2L1T8"/>
<keyword evidence="2" id="KW-1185">Reference proteome</keyword>